<dbReference type="Proteomes" id="UP001500547">
    <property type="component" value="Unassembled WGS sequence"/>
</dbReference>
<dbReference type="Gene3D" id="3.40.50.2300">
    <property type="match status" value="1"/>
</dbReference>
<dbReference type="SUPFAM" id="SSF52172">
    <property type="entry name" value="CheY-like"/>
    <property type="match status" value="1"/>
</dbReference>
<evidence type="ECO:0000313" key="3">
    <source>
        <dbReference type="EMBL" id="GAA5161160.1"/>
    </source>
</evidence>
<comment type="caution">
    <text evidence="3">The sequence shown here is derived from an EMBL/GenBank/DDBJ whole genome shotgun (WGS) entry which is preliminary data.</text>
</comment>
<proteinExistence type="predicted"/>
<dbReference type="PANTHER" id="PTHR42872">
    <property type="entry name" value="PROTEIN-GLUTAMATE METHYLESTERASE/PROTEIN-GLUTAMINE GLUTAMINASE"/>
    <property type="match status" value="1"/>
</dbReference>
<evidence type="ECO:0000256" key="1">
    <source>
        <dbReference type="PROSITE-ProRule" id="PRU00169"/>
    </source>
</evidence>
<feature type="modified residue" description="4-aspartylphosphate" evidence="1">
    <location>
        <position position="55"/>
    </location>
</feature>
<protein>
    <submittedName>
        <fullName evidence="3">Response regulator</fullName>
    </submittedName>
</protein>
<organism evidence="3 4">
    <name type="scientific">Viridibacterium curvum</name>
    <dbReference type="NCBI Taxonomy" id="1101404"/>
    <lineage>
        <taxon>Bacteria</taxon>
        <taxon>Pseudomonadati</taxon>
        <taxon>Pseudomonadota</taxon>
        <taxon>Betaproteobacteria</taxon>
        <taxon>Rhodocyclales</taxon>
        <taxon>Rhodocyclaceae</taxon>
        <taxon>Viridibacterium</taxon>
    </lineage>
</organism>
<dbReference type="PANTHER" id="PTHR42872:SF6">
    <property type="entry name" value="PROTEIN-GLUTAMATE METHYLESTERASE_PROTEIN-GLUTAMINE GLUTAMINASE"/>
    <property type="match status" value="1"/>
</dbReference>
<dbReference type="PROSITE" id="PS50110">
    <property type="entry name" value="RESPONSE_REGULATORY"/>
    <property type="match status" value="1"/>
</dbReference>
<dbReference type="SMART" id="SM00448">
    <property type="entry name" value="REC"/>
    <property type="match status" value="1"/>
</dbReference>
<accession>A0ABP9QFW6</accession>
<dbReference type="InterPro" id="IPR011006">
    <property type="entry name" value="CheY-like_superfamily"/>
</dbReference>
<sequence>MKMLIVDDSSVMRKRIMQVAQNKDLPDIEIVGLARDGVEAIHLTRKYRPAIVTMDLTMPNMDGVACIGEIAKVSGLARILVVSALSDKRTALQALMNGAHGYIHKPFTDAELLAGLKELIKD</sequence>
<evidence type="ECO:0000313" key="4">
    <source>
        <dbReference type="Proteomes" id="UP001500547"/>
    </source>
</evidence>
<dbReference type="RefSeq" id="WP_345531768.1">
    <property type="nucleotide sequence ID" value="NZ_BAABLD010000005.1"/>
</dbReference>
<dbReference type="InterPro" id="IPR001789">
    <property type="entry name" value="Sig_transdc_resp-reg_receiver"/>
</dbReference>
<dbReference type="EMBL" id="BAABLD010000005">
    <property type="protein sequence ID" value="GAA5161160.1"/>
    <property type="molecule type" value="Genomic_DNA"/>
</dbReference>
<evidence type="ECO:0000259" key="2">
    <source>
        <dbReference type="PROSITE" id="PS50110"/>
    </source>
</evidence>
<feature type="domain" description="Response regulatory" evidence="2">
    <location>
        <begin position="2"/>
        <end position="120"/>
    </location>
</feature>
<keyword evidence="4" id="KW-1185">Reference proteome</keyword>
<gene>
    <name evidence="3" type="ORF">GCM10025770_09970</name>
</gene>
<keyword evidence="1" id="KW-0597">Phosphoprotein</keyword>
<reference evidence="4" key="1">
    <citation type="journal article" date="2019" name="Int. J. Syst. Evol. Microbiol.">
        <title>The Global Catalogue of Microorganisms (GCM) 10K type strain sequencing project: providing services to taxonomists for standard genome sequencing and annotation.</title>
        <authorList>
            <consortium name="The Broad Institute Genomics Platform"/>
            <consortium name="The Broad Institute Genome Sequencing Center for Infectious Disease"/>
            <person name="Wu L."/>
            <person name="Ma J."/>
        </authorList>
    </citation>
    <scope>NUCLEOTIDE SEQUENCE [LARGE SCALE GENOMIC DNA]</scope>
    <source>
        <strain evidence="4">JCM 18715</strain>
    </source>
</reference>
<name>A0ABP9QFW6_9RHOO</name>
<dbReference type="Pfam" id="PF00072">
    <property type="entry name" value="Response_reg"/>
    <property type="match status" value="1"/>
</dbReference>